<evidence type="ECO:0000259" key="1">
    <source>
        <dbReference type="Pfam" id="PF16823"/>
    </source>
</evidence>
<organism evidence="2 3">
    <name type="scientific">Ectothiorhodospira mobilis</name>
    <dbReference type="NCBI Taxonomy" id="195064"/>
    <lineage>
        <taxon>Bacteria</taxon>
        <taxon>Pseudomonadati</taxon>
        <taxon>Pseudomonadota</taxon>
        <taxon>Gammaproteobacteria</taxon>
        <taxon>Chromatiales</taxon>
        <taxon>Ectothiorhodospiraceae</taxon>
        <taxon>Ectothiorhodospira</taxon>
    </lineage>
</organism>
<proteinExistence type="predicted"/>
<protein>
    <submittedName>
        <fullName evidence="2">Atypical PilZ domain-containing protein, cyclic di-GMP receptor</fullName>
    </submittedName>
</protein>
<dbReference type="OrthoDB" id="9151696at2"/>
<dbReference type="AlphaFoldDB" id="A0A1I4QID9"/>
<evidence type="ECO:0000313" key="2">
    <source>
        <dbReference type="EMBL" id="SFM39393.1"/>
    </source>
</evidence>
<keyword evidence="3" id="KW-1185">Reference proteome</keyword>
<reference evidence="2 3" key="1">
    <citation type="submission" date="2016-10" db="EMBL/GenBank/DDBJ databases">
        <authorList>
            <person name="de Groot N.N."/>
        </authorList>
    </citation>
    <scope>NUCLEOTIDE SEQUENCE [LARGE SCALE GENOMIC DNA]</scope>
    <source>
        <strain evidence="2 3">DSM 4180</strain>
    </source>
</reference>
<dbReference type="InterPro" id="IPR031800">
    <property type="entry name" value="PilZ_atypical"/>
</dbReference>
<dbReference type="Pfam" id="PF16823">
    <property type="entry name" value="tPilZ"/>
    <property type="match status" value="1"/>
</dbReference>
<name>A0A1I4QID9_ECTMO</name>
<gene>
    <name evidence="2" type="ORF">SAMN05421721_104153</name>
</gene>
<dbReference type="RefSeq" id="WP_090484054.1">
    <property type="nucleotide sequence ID" value="NZ_FOUO01000004.1"/>
</dbReference>
<sequence length="183" mass="20522">MGEDDPFDSVLSIRDRLPLRWWVAEPPGDEGMARINEANESLLRVCASLDDAAPHPVEEAGELSHELQRIESKLNVLVEMVGSLLHSQAQLPPAVSMRIASTGLAWESRDRVPPGTGLQLHWYLCPHFPRPLELFARSCANPEEGITARFEGLSPQVEDGIQKMIFRRHRRSIAQSRARRGTD</sequence>
<dbReference type="EMBL" id="FOUO01000004">
    <property type="protein sequence ID" value="SFM39393.1"/>
    <property type="molecule type" value="Genomic_DNA"/>
</dbReference>
<feature type="domain" description="Cyclic di-GMP receptor atypical PilZ" evidence="1">
    <location>
        <begin position="44"/>
        <end position="177"/>
    </location>
</feature>
<dbReference type="Proteomes" id="UP000199556">
    <property type="component" value="Unassembled WGS sequence"/>
</dbReference>
<evidence type="ECO:0000313" key="3">
    <source>
        <dbReference type="Proteomes" id="UP000199556"/>
    </source>
</evidence>
<dbReference type="STRING" id="195064.SAMN05421721_104153"/>
<keyword evidence="2" id="KW-0675">Receptor</keyword>
<accession>A0A1I4QID9</accession>